<dbReference type="Proteomes" id="UP000325177">
    <property type="component" value="Chromosome"/>
</dbReference>
<dbReference type="EMBL" id="CP043909">
    <property type="protein sequence ID" value="QER41058.1"/>
    <property type="molecule type" value="Genomic_DNA"/>
</dbReference>
<protein>
    <recommendedName>
        <fullName evidence="3">Lipoprotein</fullName>
    </recommendedName>
</protein>
<name>A0A5P1UXR3_9GAMM</name>
<evidence type="ECO:0000313" key="2">
    <source>
        <dbReference type="Proteomes" id="UP000325177"/>
    </source>
</evidence>
<reference evidence="1 2" key="1">
    <citation type="submission" date="2019-09" db="EMBL/GenBank/DDBJ databases">
        <title>Acinetobacter sp. C16S1 isolated from saline soil.</title>
        <authorList>
            <person name="Xu L."/>
            <person name="Sun J.-Q."/>
        </authorList>
    </citation>
    <scope>NUCLEOTIDE SEQUENCE [LARGE SCALE GENOMIC DNA]</scope>
    <source>
        <strain evidence="1 2">C16S1</strain>
    </source>
</reference>
<evidence type="ECO:0008006" key="3">
    <source>
        <dbReference type="Google" id="ProtNLM"/>
    </source>
</evidence>
<proteinExistence type="predicted"/>
<dbReference type="AlphaFoldDB" id="A0A5P1UXR3"/>
<keyword evidence="2" id="KW-1185">Reference proteome</keyword>
<gene>
    <name evidence="1" type="ORF">F2A31_15705</name>
</gene>
<organism evidence="1 2">
    <name type="scientific">Acinetobacter suaedae</name>
    <dbReference type="NCBI Taxonomy" id="2609668"/>
    <lineage>
        <taxon>Bacteria</taxon>
        <taxon>Pseudomonadati</taxon>
        <taxon>Pseudomonadota</taxon>
        <taxon>Gammaproteobacteria</taxon>
        <taxon>Moraxellales</taxon>
        <taxon>Moraxellaceae</taxon>
        <taxon>Acinetobacter</taxon>
    </lineage>
</organism>
<accession>A0A5P1UXR3</accession>
<sequence>MKKIGLIILLAITISACDSNNKTYQSTFKHTLECQDQLKDITKGNFKLDDIPKKNLTFDIQPRDNNIEIIQINFVPKEQNESRSAGRIKVNKADKEMFNSTFDDINLIPIKLGSHQMFVAECF</sequence>
<dbReference type="KEGG" id="asue:F2A31_15705"/>
<dbReference type="RefSeq" id="WP_150027567.1">
    <property type="nucleotide sequence ID" value="NZ_CP043909.1"/>
</dbReference>
<evidence type="ECO:0000313" key="1">
    <source>
        <dbReference type="EMBL" id="QER41058.1"/>
    </source>
</evidence>
<dbReference type="PROSITE" id="PS51257">
    <property type="entry name" value="PROKAR_LIPOPROTEIN"/>
    <property type="match status" value="1"/>
</dbReference>